<evidence type="ECO:0000256" key="2">
    <source>
        <dbReference type="ARBA" id="ARBA00022692"/>
    </source>
</evidence>
<feature type="transmembrane region" description="Helical" evidence="5">
    <location>
        <begin position="83"/>
        <end position="104"/>
    </location>
</feature>
<evidence type="ECO:0000256" key="4">
    <source>
        <dbReference type="ARBA" id="ARBA00023136"/>
    </source>
</evidence>
<evidence type="ECO:0000313" key="7">
    <source>
        <dbReference type="Proteomes" id="UP001235664"/>
    </source>
</evidence>
<feature type="transmembrane region" description="Helical" evidence="5">
    <location>
        <begin position="110"/>
        <end position="130"/>
    </location>
</feature>
<comment type="similarity">
    <text evidence="5">Belongs to the 4-toluene sulfonate uptake permease (TSUP) (TC 2.A.102) family.</text>
</comment>
<comment type="caution">
    <text evidence="6">The sequence shown here is derived from an EMBL/GenBank/DDBJ whole genome shotgun (WGS) entry which is preliminary data.</text>
</comment>
<dbReference type="PANTHER" id="PTHR43701:SF12">
    <property type="entry name" value="MEMBRANE TRANSPORTER PROTEIN YTNM-RELATED"/>
    <property type="match status" value="1"/>
</dbReference>
<feature type="transmembrane region" description="Helical" evidence="5">
    <location>
        <begin position="269"/>
        <end position="291"/>
    </location>
</feature>
<keyword evidence="2 5" id="KW-0812">Transmembrane</keyword>
<dbReference type="InterPro" id="IPR051598">
    <property type="entry name" value="TSUP/Inactive_protease-like"/>
</dbReference>
<comment type="subcellular location">
    <subcellularLocation>
        <location evidence="5">Cell membrane</location>
        <topology evidence="5">Multi-pass membrane protein</topology>
    </subcellularLocation>
    <subcellularLocation>
        <location evidence="1">Membrane</location>
        <topology evidence="1">Multi-pass membrane protein</topology>
    </subcellularLocation>
</comment>
<dbReference type="Pfam" id="PF01925">
    <property type="entry name" value="TauE"/>
    <property type="match status" value="1"/>
</dbReference>
<feature type="transmembrane region" description="Helical" evidence="5">
    <location>
        <begin position="238"/>
        <end position="257"/>
    </location>
</feature>
<keyword evidence="7" id="KW-1185">Reference proteome</keyword>
<evidence type="ECO:0000256" key="5">
    <source>
        <dbReference type="RuleBase" id="RU363041"/>
    </source>
</evidence>
<dbReference type="PANTHER" id="PTHR43701">
    <property type="entry name" value="MEMBRANE TRANSPORTER PROTEIN MJ0441-RELATED"/>
    <property type="match status" value="1"/>
</dbReference>
<sequence length="302" mass="31688">MDVYLPIANLSVNGLWIVALGGVTGLLSGLFGVGGGFLTTPLLIFYGVPPTVAAASAATQVTGASVSGVFAHSRRSGVDYRMGGVMVAGGMVGAVIGSLLFRFLRAIGQIDVVISALYVILLGSIGTMMAREAVRALRGRSSASAAKRRRHHPLVTSLPMRWRFYRSGLYISPLAPLILGVLVGILTMLMGVGGGFILVPAMLYILGMSANVVVGTSLFNILFVTIATTMMHSLTTRAVDIVLVGLLLIGSVTGAQMGTQVAAKVKPEILRLILASIVLAIALRMFFGLFVRPDEIYTIAPL</sequence>
<gene>
    <name evidence="6" type="ORF">Q9K01_04120</name>
</gene>
<dbReference type="EMBL" id="JAVAIL010000001">
    <property type="protein sequence ID" value="MDP4538807.1"/>
    <property type="molecule type" value="Genomic_DNA"/>
</dbReference>
<feature type="transmembrane region" description="Helical" evidence="5">
    <location>
        <begin position="169"/>
        <end position="197"/>
    </location>
</feature>
<name>A0ABT9H670_9SPHN</name>
<evidence type="ECO:0000256" key="3">
    <source>
        <dbReference type="ARBA" id="ARBA00022989"/>
    </source>
</evidence>
<keyword evidence="3 5" id="KW-1133">Transmembrane helix</keyword>
<dbReference type="Proteomes" id="UP001235664">
    <property type="component" value="Unassembled WGS sequence"/>
</dbReference>
<protein>
    <recommendedName>
        <fullName evidence="5">Probable membrane transporter protein</fullName>
    </recommendedName>
</protein>
<proteinExistence type="inferred from homology"/>
<feature type="transmembrane region" description="Helical" evidence="5">
    <location>
        <begin position="203"/>
        <end position="226"/>
    </location>
</feature>
<feature type="transmembrane region" description="Helical" evidence="5">
    <location>
        <begin position="12"/>
        <end position="38"/>
    </location>
</feature>
<reference evidence="6 7" key="1">
    <citation type="submission" date="2023-08" db="EMBL/GenBank/DDBJ databases">
        <title>genomic of DY56.</title>
        <authorList>
            <person name="Wang Y."/>
        </authorList>
    </citation>
    <scope>NUCLEOTIDE SEQUENCE [LARGE SCALE GENOMIC DNA]</scope>
    <source>
        <strain evidence="6 7">DY56-A-20</strain>
    </source>
</reference>
<organism evidence="6 7">
    <name type="scientific">Qipengyuania benthica</name>
    <dbReference type="NCBI Taxonomy" id="3067651"/>
    <lineage>
        <taxon>Bacteria</taxon>
        <taxon>Pseudomonadati</taxon>
        <taxon>Pseudomonadota</taxon>
        <taxon>Alphaproteobacteria</taxon>
        <taxon>Sphingomonadales</taxon>
        <taxon>Erythrobacteraceae</taxon>
        <taxon>Qipengyuania</taxon>
    </lineage>
</organism>
<keyword evidence="4 5" id="KW-0472">Membrane</keyword>
<accession>A0ABT9H670</accession>
<evidence type="ECO:0000313" key="6">
    <source>
        <dbReference type="EMBL" id="MDP4538807.1"/>
    </source>
</evidence>
<keyword evidence="5" id="KW-1003">Cell membrane</keyword>
<dbReference type="InterPro" id="IPR002781">
    <property type="entry name" value="TM_pro_TauE-like"/>
</dbReference>
<evidence type="ECO:0000256" key="1">
    <source>
        <dbReference type="ARBA" id="ARBA00004141"/>
    </source>
</evidence>
<dbReference type="RefSeq" id="WP_305928924.1">
    <property type="nucleotide sequence ID" value="NZ_JAVAIL010000001.1"/>
</dbReference>